<dbReference type="SUPFAM" id="SSF53474">
    <property type="entry name" value="alpha/beta-Hydrolases"/>
    <property type="match status" value="1"/>
</dbReference>
<keyword evidence="3" id="KW-1185">Reference proteome</keyword>
<dbReference type="InterPro" id="IPR000073">
    <property type="entry name" value="AB_hydrolase_1"/>
</dbReference>
<sequence length="352" mass="37898">MDHLPRLTPLGYGALAAVAAIGSALWVEHASREAERHHHAPHHLLYVHGTRLHYRLVGEGPPVLLVHGNLVHGADFEASGLLARLAERYQVLVIDRPGFGHSDRPRGYAWTPARQARLLHQAAAALGVHRPVVVGHSLGAQVALAMALQEPADVAGLVLVSGYYWPTPRLDRWLTAPAAVPILGDVLRYTTSAWTARATLGATLRAIFDPWPVPEQFQHLLPRELLLRPLQQRATAEDGARMVAQARALRPHYATLRTPVTVVAGTEDGIVSPQQSVRLHATVPRARLRMVSGMGHMAHYQAHEQILSGIEEALAAGRQGLVMPGHVAAEAPVAGPTPLGASVAASHVVDTH</sequence>
<proteinExistence type="predicted"/>
<evidence type="ECO:0000259" key="1">
    <source>
        <dbReference type="Pfam" id="PF00561"/>
    </source>
</evidence>
<dbReference type="Pfam" id="PF00561">
    <property type="entry name" value="Abhydrolase_1"/>
    <property type="match status" value="1"/>
</dbReference>
<dbReference type="GO" id="GO:0016020">
    <property type="term" value="C:membrane"/>
    <property type="evidence" value="ECO:0007669"/>
    <property type="project" value="TreeGrafter"/>
</dbReference>
<evidence type="ECO:0000313" key="2">
    <source>
        <dbReference type="EMBL" id="MVQ28636.1"/>
    </source>
</evidence>
<gene>
    <name evidence="2" type="ORF">GON04_04215</name>
</gene>
<accession>A0A6N8IR94</accession>
<dbReference type="PANTHER" id="PTHR43798:SF33">
    <property type="entry name" value="HYDROLASE, PUTATIVE (AFU_ORTHOLOGUE AFUA_2G14860)-RELATED"/>
    <property type="match status" value="1"/>
</dbReference>
<dbReference type="EMBL" id="WSEL01000003">
    <property type="protein sequence ID" value="MVQ28636.1"/>
    <property type="molecule type" value="Genomic_DNA"/>
</dbReference>
<dbReference type="PRINTS" id="PR00412">
    <property type="entry name" value="EPOXHYDRLASE"/>
</dbReference>
<organism evidence="2 3">
    <name type="scientific">Ramlibacter pinisoli</name>
    <dbReference type="NCBI Taxonomy" id="2682844"/>
    <lineage>
        <taxon>Bacteria</taxon>
        <taxon>Pseudomonadati</taxon>
        <taxon>Pseudomonadota</taxon>
        <taxon>Betaproteobacteria</taxon>
        <taxon>Burkholderiales</taxon>
        <taxon>Comamonadaceae</taxon>
        <taxon>Ramlibacter</taxon>
    </lineage>
</organism>
<protein>
    <submittedName>
        <fullName evidence="2">Alpha/beta fold hydrolase</fullName>
    </submittedName>
</protein>
<reference evidence="2 3" key="1">
    <citation type="submission" date="2019-12" db="EMBL/GenBank/DDBJ databases">
        <authorList>
            <person name="Huq M.A."/>
        </authorList>
    </citation>
    <scope>NUCLEOTIDE SEQUENCE [LARGE SCALE GENOMIC DNA]</scope>
    <source>
        <strain evidence="2 3">MAH-25</strain>
    </source>
</reference>
<keyword evidence="2" id="KW-0378">Hydrolase</keyword>
<dbReference type="InterPro" id="IPR000639">
    <property type="entry name" value="Epox_hydrolase-like"/>
</dbReference>
<name>A0A6N8IR94_9BURK</name>
<comment type="caution">
    <text evidence="2">The sequence shown here is derived from an EMBL/GenBank/DDBJ whole genome shotgun (WGS) entry which is preliminary data.</text>
</comment>
<dbReference type="GO" id="GO:0016787">
    <property type="term" value="F:hydrolase activity"/>
    <property type="evidence" value="ECO:0007669"/>
    <property type="project" value="UniProtKB-KW"/>
</dbReference>
<dbReference type="PANTHER" id="PTHR43798">
    <property type="entry name" value="MONOACYLGLYCEROL LIPASE"/>
    <property type="match status" value="1"/>
</dbReference>
<evidence type="ECO:0000313" key="3">
    <source>
        <dbReference type="Proteomes" id="UP000469385"/>
    </source>
</evidence>
<dbReference type="InterPro" id="IPR050266">
    <property type="entry name" value="AB_hydrolase_sf"/>
</dbReference>
<dbReference type="Gene3D" id="3.40.50.1820">
    <property type="entry name" value="alpha/beta hydrolase"/>
    <property type="match status" value="1"/>
</dbReference>
<dbReference type="InterPro" id="IPR029058">
    <property type="entry name" value="AB_hydrolase_fold"/>
</dbReference>
<feature type="domain" description="AB hydrolase-1" evidence="1">
    <location>
        <begin position="61"/>
        <end position="301"/>
    </location>
</feature>
<dbReference type="PRINTS" id="PR00111">
    <property type="entry name" value="ABHYDROLASE"/>
</dbReference>
<dbReference type="Proteomes" id="UP000469385">
    <property type="component" value="Unassembled WGS sequence"/>
</dbReference>
<dbReference type="RefSeq" id="WP_157396714.1">
    <property type="nucleotide sequence ID" value="NZ_WSEL01000003.1"/>
</dbReference>
<dbReference type="AlphaFoldDB" id="A0A6N8IR94"/>